<sequence length="103" mass="11384">MNMKLNQNDLESIKDRMQRGELTAAQANVEMVRAQRVRLVTSRLPADIRSTLNAAVKAGQLGHMKKAGSKPEAYFHPTFDFLAKAERNKAAETAMRALLAVCA</sequence>
<proteinExistence type="predicted"/>
<dbReference type="EMBL" id="CP019236">
    <property type="protein sequence ID" value="APW37624.1"/>
    <property type="molecule type" value="Genomic_DNA"/>
</dbReference>
<evidence type="ECO:0000313" key="1">
    <source>
        <dbReference type="EMBL" id="APW37624.1"/>
    </source>
</evidence>
<keyword evidence="2" id="KW-1185">Reference proteome</keyword>
<reference evidence="1 2" key="1">
    <citation type="submission" date="2017-01" db="EMBL/GenBank/DDBJ databases">
        <authorList>
            <person name="Mah S.A."/>
            <person name="Swanson W.J."/>
            <person name="Moy G.W."/>
            <person name="Vacquier V.D."/>
        </authorList>
    </citation>
    <scope>NUCLEOTIDE SEQUENCE [LARGE SCALE GENOMIC DNA]</scope>
    <source>
        <strain evidence="1 2">DCY110</strain>
    </source>
</reference>
<dbReference type="Proteomes" id="UP000186609">
    <property type="component" value="Chromosome"/>
</dbReference>
<evidence type="ECO:0000313" key="2">
    <source>
        <dbReference type="Proteomes" id="UP000186609"/>
    </source>
</evidence>
<protein>
    <submittedName>
        <fullName evidence="1">Uncharacterized protein</fullName>
    </submittedName>
</protein>
<dbReference type="AlphaFoldDB" id="A0A1P8JV53"/>
<gene>
    <name evidence="1" type="ORF">RD110_10845</name>
</gene>
<accession>A0A1P8JV53</accession>
<dbReference type="STRING" id="1842727.RD110_10845"/>
<organism evidence="1 2">
    <name type="scientific">Rhodoferax koreensis</name>
    <dbReference type="NCBI Taxonomy" id="1842727"/>
    <lineage>
        <taxon>Bacteria</taxon>
        <taxon>Pseudomonadati</taxon>
        <taxon>Pseudomonadota</taxon>
        <taxon>Betaproteobacteria</taxon>
        <taxon>Burkholderiales</taxon>
        <taxon>Comamonadaceae</taxon>
        <taxon>Rhodoferax</taxon>
    </lineage>
</organism>
<name>A0A1P8JV53_9BURK</name>
<dbReference type="KEGG" id="rhy:RD110_10845"/>